<name>A0A1V5ZLH8_9BACT</name>
<evidence type="ECO:0000313" key="2">
    <source>
        <dbReference type="EMBL" id="OQB41043.1"/>
    </source>
</evidence>
<sequence length="139" mass="16235">MEKQLDKGDLFLLMESYKNMIELNRTLLEQQKQMITQINSLVESQKNLCDNIVRVLNDSNMKFGEIERDLTEIISSNKELIKNVNEKMILSSKTNSDLNNKLNMMWLGFSAIIIPMIALVLKAFEKFDMLNKIYELVQK</sequence>
<comment type="caution">
    <text evidence="2">The sequence shown here is derived from an EMBL/GenBank/DDBJ whole genome shotgun (WGS) entry which is preliminary data.</text>
</comment>
<dbReference type="Proteomes" id="UP000485621">
    <property type="component" value="Unassembled WGS sequence"/>
</dbReference>
<keyword evidence="1" id="KW-0472">Membrane</keyword>
<organism evidence="2">
    <name type="scientific">candidate division CPR1 bacterium ADurb.Bin160</name>
    <dbReference type="NCBI Taxonomy" id="1852826"/>
    <lineage>
        <taxon>Bacteria</taxon>
        <taxon>candidate division CPR1</taxon>
    </lineage>
</organism>
<evidence type="ECO:0000256" key="1">
    <source>
        <dbReference type="SAM" id="Phobius"/>
    </source>
</evidence>
<keyword evidence="1" id="KW-0812">Transmembrane</keyword>
<gene>
    <name evidence="2" type="ORF">BWY04_01073</name>
</gene>
<keyword evidence="1" id="KW-1133">Transmembrane helix</keyword>
<proteinExistence type="predicted"/>
<protein>
    <submittedName>
        <fullName evidence="2">Uncharacterized protein</fullName>
    </submittedName>
</protein>
<reference evidence="2" key="1">
    <citation type="submission" date="2017-02" db="EMBL/GenBank/DDBJ databases">
        <title>Delving into the versatile metabolic prowess of the omnipresent phylum Bacteroidetes.</title>
        <authorList>
            <person name="Nobu M.K."/>
            <person name="Mei R."/>
            <person name="Narihiro T."/>
            <person name="Kuroda K."/>
            <person name="Liu W.-T."/>
        </authorList>
    </citation>
    <scope>NUCLEOTIDE SEQUENCE</scope>
    <source>
        <strain evidence="2">ADurb.Bin160</strain>
    </source>
</reference>
<accession>A0A1V5ZLH8</accession>
<feature type="transmembrane region" description="Helical" evidence="1">
    <location>
        <begin position="104"/>
        <end position="124"/>
    </location>
</feature>
<dbReference type="EMBL" id="MWDB01000025">
    <property type="protein sequence ID" value="OQB41043.1"/>
    <property type="molecule type" value="Genomic_DNA"/>
</dbReference>
<dbReference type="AlphaFoldDB" id="A0A1V5ZLH8"/>